<evidence type="ECO:0000313" key="3">
    <source>
        <dbReference type="Proteomes" id="UP000008177"/>
    </source>
</evidence>
<feature type="region of interest" description="Disordered" evidence="1">
    <location>
        <begin position="1"/>
        <end position="51"/>
    </location>
</feature>
<dbReference type="EMBL" id="FQ790350">
    <property type="protein sequence ID" value="CCD54132.1"/>
    <property type="molecule type" value="Genomic_DNA"/>
</dbReference>
<gene>
    <name evidence="2" type="ORF">BofuT4_uP128320.1</name>
</gene>
<protein>
    <submittedName>
        <fullName evidence="2">Uncharacterized protein</fullName>
    </submittedName>
</protein>
<feature type="compositionally biased region" description="Polar residues" evidence="1">
    <location>
        <begin position="34"/>
        <end position="51"/>
    </location>
</feature>
<dbReference type="InParanoid" id="G2YR84"/>
<proteinExistence type="predicted"/>
<dbReference type="AlphaFoldDB" id="G2YR84"/>
<evidence type="ECO:0000256" key="1">
    <source>
        <dbReference type="SAM" id="MobiDB-lite"/>
    </source>
</evidence>
<reference evidence="3" key="1">
    <citation type="journal article" date="2011" name="PLoS Genet.">
        <title>Genomic analysis of the necrotrophic fungal pathogens Sclerotinia sclerotiorum and Botrytis cinerea.</title>
        <authorList>
            <person name="Amselem J."/>
            <person name="Cuomo C.A."/>
            <person name="van Kan J.A."/>
            <person name="Viaud M."/>
            <person name="Benito E.P."/>
            <person name="Couloux A."/>
            <person name="Coutinho P.M."/>
            <person name="de Vries R.P."/>
            <person name="Dyer P.S."/>
            <person name="Fillinger S."/>
            <person name="Fournier E."/>
            <person name="Gout L."/>
            <person name="Hahn M."/>
            <person name="Kohn L."/>
            <person name="Lapalu N."/>
            <person name="Plummer K.M."/>
            <person name="Pradier J.M."/>
            <person name="Quevillon E."/>
            <person name="Sharon A."/>
            <person name="Simon A."/>
            <person name="ten Have A."/>
            <person name="Tudzynski B."/>
            <person name="Tudzynski P."/>
            <person name="Wincker P."/>
            <person name="Andrew M."/>
            <person name="Anthouard V."/>
            <person name="Beever R.E."/>
            <person name="Beffa R."/>
            <person name="Benoit I."/>
            <person name="Bouzid O."/>
            <person name="Brault B."/>
            <person name="Chen Z."/>
            <person name="Choquer M."/>
            <person name="Collemare J."/>
            <person name="Cotton P."/>
            <person name="Danchin E.G."/>
            <person name="Da Silva C."/>
            <person name="Gautier A."/>
            <person name="Giraud C."/>
            <person name="Giraud T."/>
            <person name="Gonzalez C."/>
            <person name="Grossetete S."/>
            <person name="Guldener U."/>
            <person name="Henrissat B."/>
            <person name="Howlett B.J."/>
            <person name="Kodira C."/>
            <person name="Kretschmer M."/>
            <person name="Lappartient A."/>
            <person name="Leroch M."/>
            <person name="Levis C."/>
            <person name="Mauceli E."/>
            <person name="Neuveglise C."/>
            <person name="Oeser B."/>
            <person name="Pearson M."/>
            <person name="Poulain J."/>
            <person name="Poussereau N."/>
            <person name="Quesneville H."/>
            <person name="Rascle C."/>
            <person name="Schumacher J."/>
            <person name="Segurens B."/>
            <person name="Sexton A."/>
            <person name="Silva E."/>
            <person name="Sirven C."/>
            <person name="Soanes D.M."/>
            <person name="Talbot N.J."/>
            <person name="Templeton M."/>
            <person name="Yandava C."/>
            <person name="Yarden O."/>
            <person name="Zeng Q."/>
            <person name="Rollins J.A."/>
            <person name="Lebrun M.H."/>
            <person name="Dickman M."/>
        </authorList>
    </citation>
    <scope>NUCLEOTIDE SEQUENCE [LARGE SCALE GENOMIC DNA]</scope>
    <source>
        <strain evidence="3">T4</strain>
    </source>
</reference>
<sequence>MAAKKKKATAASVSRLPAGTVSLPASEAEDRAPSAQNEEQNQRLVGQSSTNRKTTRIMAIVWACD</sequence>
<accession>G2YR84</accession>
<name>G2YR84_BOTF4</name>
<evidence type="ECO:0000313" key="2">
    <source>
        <dbReference type="EMBL" id="CCD54132.1"/>
    </source>
</evidence>
<dbReference type="HOGENOM" id="CLU_2849455_0_0_1"/>
<organism evidence="2 3">
    <name type="scientific">Botryotinia fuckeliana (strain T4)</name>
    <name type="common">Noble rot fungus</name>
    <name type="synonym">Botrytis cinerea</name>
    <dbReference type="NCBI Taxonomy" id="999810"/>
    <lineage>
        <taxon>Eukaryota</taxon>
        <taxon>Fungi</taxon>
        <taxon>Dikarya</taxon>
        <taxon>Ascomycota</taxon>
        <taxon>Pezizomycotina</taxon>
        <taxon>Leotiomycetes</taxon>
        <taxon>Helotiales</taxon>
        <taxon>Sclerotiniaceae</taxon>
        <taxon>Botrytis</taxon>
    </lineage>
</organism>
<dbReference type="Proteomes" id="UP000008177">
    <property type="component" value="Unplaced contigs"/>
</dbReference>